<dbReference type="Gene3D" id="1.10.3860.10">
    <property type="entry name" value="Sodium:dicarboxylate symporter"/>
    <property type="match status" value="1"/>
</dbReference>
<accession>A0A2N0YYP4</accession>
<dbReference type="PANTHER" id="PTHR42865:SF7">
    <property type="entry name" value="PROTON_GLUTAMATE-ASPARTATE SYMPORTER"/>
    <property type="match status" value="1"/>
</dbReference>
<comment type="subcellular location">
    <subcellularLocation>
        <location evidence="1">Cell membrane</location>
        <topology evidence="1">Multi-pass membrane protein</topology>
    </subcellularLocation>
</comment>
<dbReference type="InterPro" id="IPR036458">
    <property type="entry name" value="Na:dicarbo_symporter_sf"/>
</dbReference>
<protein>
    <submittedName>
        <fullName evidence="9">Glutamate:protein symporter</fullName>
    </submittedName>
</protein>
<sequence>MKKYGLAIQILIALVLGVAVGAIFHGSELLISILTPIGDIFLHLIKMIVVPIVVAALIVSIAGVGDIKKLGRLGGKTILYFEIITTIAILFGMLVGNVFQPGLGVNQEGLEKSDISQYQQSSEATKDSHGIGDIITHIVPTNVISSMANADLLPIIFFCVLFGLGVAAIGEKGKPVLSVTEGVLDAMFWVTNQVMKFAPFGVFAIIGVTISKFGVGTLIPLAKLVILVYITMIFFVIVVLGIVAKIAKVNIFTLLKVLKDELILAYSTASSEAVLPRLMDKMEKFGCPKSIASFVIPTGYTFNLDGSTIYQSIACLFIAQMAGIELSIAQQIMLVLVLMLTSKGIAGIPGASFVVIVSTLSSMNIPVEGIAVILGVDRIMDMLRTVVNVVGNALATIVMSKWEGEFDEEKSKKYIAEVKKSAEEAKAA</sequence>
<evidence type="ECO:0000313" key="10">
    <source>
        <dbReference type="Proteomes" id="UP000233375"/>
    </source>
</evidence>
<dbReference type="Proteomes" id="UP000233375">
    <property type="component" value="Unassembled WGS sequence"/>
</dbReference>
<feature type="transmembrane region" description="Helical" evidence="8">
    <location>
        <begin position="77"/>
        <end position="99"/>
    </location>
</feature>
<feature type="transmembrane region" description="Helical" evidence="8">
    <location>
        <begin position="152"/>
        <end position="170"/>
    </location>
</feature>
<reference evidence="9 10" key="1">
    <citation type="journal article" date="2003" name="Int. J. Syst. Evol. Microbiol.">
        <title>Bacillus nealsonii sp. nov., isolated from a spacecraft-assembly facility, whose spores are gamma-radiation resistant.</title>
        <authorList>
            <person name="Venkateswaran K."/>
            <person name="Kempf M."/>
            <person name="Chen F."/>
            <person name="Satomi M."/>
            <person name="Nicholson W."/>
            <person name="Kern R."/>
        </authorList>
    </citation>
    <scope>NUCLEOTIDE SEQUENCE [LARGE SCALE GENOMIC DNA]</scope>
    <source>
        <strain evidence="9 10">FO-92</strain>
    </source>
</reference>
<evidence type="ECO:0000256" key="8">
    <source>
        <dbReference type="SAM" id="Phobius"/>
    </source>
</evidence>
<keyword evidence="10" id="KW-1185">Reference proteome</keyword>
<dbReference type="FunFam" id="1.10.3860.10:FF:000001">
    <property type="entry name" value="C4-dicarboxylate transport protein"/>
    <property type="match status" value="1"/>
</dbReference>
<dbReference type="AlphaFoldDB" id="A0A2N0YYP4"/>
<feature type="transmembrane region" description="Helical" evidence="8">
    <location>
        <begin position="197"/>
        <end position="219"/>
    </location>
</feature>
<evidence type="ECO:0000256" key="4">
    <source>
        <dbReference type="ARBA" id="ARBA00022692"/>
    </source>
</evidence>
<name>A0A2N0YYP4_9BACI</name>
<keyword evidence="5" id="KW-0769">Symport</keyword>
<dbReference type="InterPro" id="IPR001991">
    <property type="entry name" value="Na-dicarboxylate_symporter"/>
</dbReference>
<evidence type="ECO:0000256" key="7">
    <source>
        <dbReference type="ARBA" id="ARBA00023136"/>
    </source>
</evidence>
<evidence type="ECO:0000256" key="1">
    <source>
        <dbReference type="ARBA" id="ARBA00004651"/>
    </source>
</evidence>
<comment type="caution">
    <text evidence="9">The sequence shown here is derived from an EMBL/GenBank/DDBJ whole genome shotgun (WGS) entry which is preliminary data.</text>
</comment>
<dbReference type="EMBL" id="PISE01000043">
    <property type="protein sequence ID" value="PKG22380.1"/>
    <property type="molecule type" value="Genomic_DNA"/>
</dbReference>
<evidence type="ECO:0000256" key="6">
    <source>
        <dbReference type="ARBA" id="ARBA00022989"/>
    </source>
</evidence>
<evidence type="ECO:0000256" key="2">
    <source>
        <dbReference type="ARBA" id="ARBA00022448"/>
    </source>
</evidence>
<keyword evidence="2" id="KW-0813">Transport</keyword>
<dbReference type="Pfam" id="PF00375">
    <property type="entry name" value="SDF"/>
    <property type="match status" value="1"/>
</dbReference>
<dbReference type="PROSITE" id="PS00713">
    <property type="entry name" value="NA_DICARBOXYL_SYMP_1"/>
    <property type="match status" value="1"/>
</dbReference>
<dbReference type="PRINTS" id="PR00173">
    <property type="entry name" value="EDTRNSPORT"/>
</dbReference>
<dbReference type="GO" id="GO:0006835">
    <property type="term" value="P:dicarboxylic acid transport"/>
    <property type="evidence" value="ECO:0007669"/>
    <property type="project" value="TreeGrafter"/>
</dbReference>
<keyword evidence="6 8" id="KW-1133">Transmembrane helix</keyword>
<dbReference type="OrthoDB" id="9768885at2"/>
<dbReference type="InterPro" id="IPR018107">
    <property type="entry name" value="Na-dicarboxylate_symporter_CS"/>
</dbReference>
<feature type="transmembrane region" description="Helical" evidence="8">
    <location>
        <begin position="351"/>
        <end position="374"/>
    </location>
</feature>
<feature type="transmembrane region" description="Helical" evidence="8">
    <location>
        <begin position="225"/>
        <end position="247"/>
    </location>
</feature>
<proteinExistence type="predicted"/>
<dbReference type="GO" id="GO:0015293">
    <property type="term" value="F:symporter activity"/>
    <property type="evidence" value="ECO:0007669"/>
    <property type="project" value="UniProtKB-KW"/>
</dbReference>
<feature type="transmembrane region" description="Helical" evidence="8">
    <location>
        <begin position="313"/>
        <end position="339"/>
    </location>
</feature>
<keyword evidence="3" id="KW-1003">Cell membrane</keyword>
<evidence type="ECO:0000256" key="5">
    <source>
        <dbReference type="ARBA" id="ARBA00022847"/>
    </source>
</evidence>
<organism evidence="9 10">
    <name type="scientific">Niallia nealsonii</name>
    <dbReference type="NCBI Taxonomy" id="115979"/>
    <lineage>
        <taxon>Bacteria</taxon>
        <taxon>Bacillati</taxon>
        <taxon>Bacillota</taxon>
        <taxon>Bacilli</taxon>
        <taxon>Bacillales</taxon>
        <taxon>Bacillaceae</taxon>
        <taxon>Niallia</taxon>
    </lineage>
</organism>
<dbReference type="RefSeq" id="WP_101178437.1">
    <property type="nucleotide sequence ID" value="NZ_PISE01000043.1"/>
</dbReference>
<keyword evidence="4 8" id="KW-0812">Transmembrane</keyword>
<dbReference type="SUPFAM" id="SSF118215">
    <property type="entry name" value="Proton glutamate symport protein"/>
    <property type="match status" value="1"/>
</dbReference>
<evidence type="ECO:0000256" key="3">
    <source>
        <dbReference type="ARBA" id="ARBA00022475"/>
    </source>
</evidence>
<keyword evidence="7 8" id="KW-0472">Membrane</keyword>
<feature type="transmembrane region" description="Helical" evidence="8">
    <location>
        <begin position="40"/>
        <end position="65"/>
    </location>
</feature>
<dbReference type="PROSITE" id="PS00714">
    <property type="entry name" value="NA_DICARBOXYL_SYMP_2"/>
    <property type="match status" value="1"/>
</dbReference>
<gene>
    <name evidence="9" type="ORF">CWS01_17345</name>
</gene>
<dbReference type="PANTHER" id="PTHR42865">
    <property type="entry name" value="PROTON/GLUTAMATE-ASPARTATE SYMPORTER"/>
    <property type="match status" value="1"/>
</dbReference>
<evidence type="ECO:0000313" key="9">
    <source>
        <dbReference type="EMBL" id="PKG22380.1"/>
    </source>
</evidence>
<dbReference type="GO" id="GO:0005886">
    <property type="term" value="C:plasma membrane"/>
    <property type="evidence" value="ECO:0007669"/>
    <property type="project" value="UniProtKB-SubCell"/>
</dbReference>